<evidence type="ECO:0000313" key="7">
    <source>
        <dbReference type="Proteomes" id="UP000078084"/>
    </source>
</evidence>
<feature type="domain" description="HTH lysR-type" evidence="5">
    <location>
        <begin position="1"/>
        <end position="58"/>
    </location>
</feature>
<dbReference type="AlphaFoldDB" id="A0A171KTZ5"/>
<evidence type="ECO:0000256" key="4">
    <source>
        <dbReference type="ARBA" id="ARBA00023163"/>
    </source>
</evidence>
<dbReference type="Pfam" id="PF00126">
    <property type="entry name" value="HTH_1"/>
    <property type="match status" value="1"/>
</dbReference>
<keyword evidence="3" id="KW-0238">DNA-binding</keyword>
<dbReference type="PROSITE" id="PS50931">
    <property type="entry name" value="HTH_LYSR"/>
    <property type="match status" value="1"/>
</dbReference>
<dbReference type="Gene3D" id="1.10.10.10">
    <property type="entry name" value="Winged helix-like DNA-binding domain superfamily/Winged helix DNA-binding domain"/>
    <property type="match status" value="1"/>
</dbReference>
<evidence type="ECO:0000256" key="3">
    <source>
        <dbReference type="ARBA" id="ARBA00023125"/>
    </source>
</evidence>
<dbReference type="PANTHER" id="PTHR30346">
    <property type="entry name" value="TRANSCRIPTIONAL DUAL REGULATOR HCAR-RELATED"/>
    <property type="match status" value="1"/>
</dbReference>
<dbReference type="GO" id="GO:0003700">
    <property type="term" value="F:DNA-binding transcription factor activity"/>
    <property type="evidence" value="ECO:0007669"/>
    <property type="project" value="InterPro"/>
</dbReference>
<dbReference type="Pfam" id="PF03466">
    <property type="entry name" value="LysR_substrate"/>
    <property type="match status" value="1"/>
</dbReference>
<keyword evidence="2" id="KW-0805">Transcription regulation</keyword>
<evidence type="ECO:0000259" key="5">
    <source>
        <dbReference type="PROSITE" id="PS50931"/>
    </source>
</evidence>
<dbReference type="InterPro" id="IPR036388">
    <property type="entry name" value="WH-like_DNA-bd_sf"/>
</dbReference>
<dbReference type="InterPro" id="IPR036390">
    <property type="entry name" value="WH_DNA-bd_sf"/>
</dbReference>
<evidence type="ECO:0000256" key="1">
    <source>
        <dbReference type="ARBA" id="ARBA00009437"/>
    </source>
</evidence>
<dbReference type="RefSeq" id="WP_068368146.1">
    <property type="nucleotide sequence ID" value="NZ_LBNE01000002.1"/>
</dbReference>
<dbReference type="GO" id="GO:0003677">
    <property type="term" value="F:DNA binding"/>
    <property type="evidence" value="ECO:0007669"/>
    <property type="project" value="UniProtKB-KW"/>
</dbReference>
<dbReference type="SUPFAM" id="SSF53850">
    <property type="entry name" value="Periplasmic binding protein-like II"/>
    <property type="match status" value="1"/>
</dbReference>
<sequence length="306" mass="34204">MDLKQMRYFLAVAQELNFGRAAQRLHIAQPPLTRQIRALEDELGTVLFIRTPKGAELTDAGEALLAEVPNILDLTRRAKEQTQLAGKGLLGRLDVGIFSSGVIQVIPELLAIFHAQRPGIRIGLHNMNRSQQIEALRQRRINIGFNRFMHDEDDIIVEHVLDEPFLVAMYEGHPLCGQDMLTLDDLDGEPLILYPNLPVHGLAQEVAQAFEDEGIHLAVAQEAEDVLTSIALVASRFGLCITTASAANLRLPGVVYRPLKSGRLRHITLDCLYRRHDHSPALQAFLDVLRAYRHRGDRSTADFLPV</sequence>
<proteinExistence type="inferred from homology"/>
<dbReference type="SUPFAM" id="SSF46785">
    <property type="entry name" value="Winged helix' DNA-binding domain"/>
    <property type="match status" value="1"/>
</dbReference>
<protein>
    <submittedName>
        <fullName evidence="6">LysR family transcriptional regulator</fullName>
    </submittedName>
</protein>
<dbReference type="PRINTS" id="PR00039">
    <property type="entry name" value="HTHLYSR"/>
</dbReference>
<dbReference type="Proteomes" id="UP000078084">
    <property type="component" value="Unassembled WGS sequence"/>
</dbReference>
<dbReference type="InterPro" id="IPR005119">
    <property type="entry name" value="LysR_subst-bd"/>
</dbReference>
<evidence type="ECO:0000313" key="6">
    <source>
        <dbReference type="EMBL" id="KKO72362.1"/>
    </source>
</evidence>
<dbReference type="PANTHER" id="PTHR30346:SF0">
    <property type="entry name" value="HCA OPERON TRANSCRIPTIONAL ACTIVATOR HCAR"/>
    <property type="match status" value="1"/>
</dbReference>
<comment type="similarity">
    <text evidence="1">Belongs to the LysR transcriptional regulatory family.</text>
</comment>
<dbReference type="EMBL" id="LBNE01000002">
    <property type="protein sequence ID" value="KKO72362.1"/>
    <property type="molecule type" value="Genomic_DNA"/>
</dbReference>
<dbReference type="FunFam" id="1.10.10.10:FF:000001">
    <property type="entry name" value="LysR family transcriptional regulator"/>
    <property type="match status" value="1"/>
</dbReference>
<dbReference type="InterPro" id="IPR000847">
    <property type="entry name" value="LysR_HTH_N"/>
</dbReference>
<gene>
    <name evidence="6" type="ORF">AAV32_04580</name>
</gene>
<name>A0A171KTZ5_9BURK</name>
<keyword evidence="7" id="KW-1185">Reference proteome</keyword>
<dbReference type="Gene3D" id="3.40.190.10">
    <property type="entry name" value="Periplasmic binding protein-like II"/>
    <property type="match status" value="2"/>
</dbReference>
<reference evidence="6 7" key="1">
    <citation type="submission" date="2015-04" db="EMBL/GenBank/DDBJ databases">
        <title>Genome sequence of Kerstersia gyiorum CG1.</title>
        <authorList>
            <person name="Greninger A.L."/>
            <person name="Kozyreva V."/>
            <person name="Chaturvedi V."/>
        </authorList>
    </citation>
    <scope>NUCLEOTIDE SEQUENCE [LARGE SCALE GENOMIC DNA]</scope>
    <source>
        <strain evidence="6 7">CG1</strain>
    </source>
</reference>
<accession>A0A171KTZ5</accession>
<organism evidence="6 7">
    <name type="scientific">Kerstersia gyiorum</name>
    <dbReference type="NCBI Taxonomy" id="206506"/>
    <lineage>
        <taxon>Bacteria</taxon>
        <taxon>Pseudomonadati</taxon>
        <taxon>Pseudomonadota</taxon>
        <taxon>Betaproteobacteria</taxon>
        <taxon>Burkholderiales</taxon>
        <taxon>Alcaligenaceae</taxon>
        <taxon>Kerstersia</taxon>
    </lineage>
</organism>
<comment type="caution">
    <text evidence="6">The sequence shown here is derived from an EMBL/GenBank/DDBJ whole genome shotgun (WGS) entry which is preliminary data.</text>
</comment>
<evidence type="ECO:0000256" key="2">
    <source>
        <dbReference type="ARBA" id="ARBA00023015"/>
    </source>
</evidence>
<dbReference type="GO" id="GO:0032993">
    <property type="term" value="C:protein-DNA complex"/>
    <property type="evidence" value="ECO:0007669"/>
    <property type="project" value="TreeGrafter"/>
</dbReference>
<dbReference type="PATRIC" id="fig|206506.3.peg.993"/>
<dbReference type="STRING" id="206506.AAV32_04580"/>
<keyword evidence="4" id="KW-0804">Transcription</keyword>